<keyword evidence="1" id="KW-1133">Transmembrane helix</keyword>
<keyword evidence="1" id="KW-0472">Membrane</keyword>
<dbReference type="EMBL" id="FMIC01000002">
    <property type="protein sequence ID" value="SCL58114.1"/>
    <property type="molecule type" value="Genomic_DNA"/>
</dbReference>
<proteinExistence type="predicted"/>
<evidence type="ECO:0000313" key="3">
    <source>
        <dbReference type="Proteomes" id="UP000199343"/>
    </source>
</evidence>
<gene>
    <name evidence="2" type="ORF">GA0070608_1931</name>
</gene>
<dbReference type="Proteomes" id="UP000199343">
    <property type="component" value="Unassembled WGS sequence"/>
</dbReference>
<dbReference type="InterPro" id="IPR015943">
    <property type="entry name" value="WD40/YVTN_repeat-like_dom_sf"/>
</dbReference>
<reference evidence="2 3" key="1">
    <citation type="submission" date="2016-06" db="EMBL/GenBank/DDBJ databases">
        <authorList>
            <person name="Kjaerup R.B."/>
            <person name="Dalgaard T.S."/>
            <person name="Juul-Madsen H.R."/>
        </authorList>
    </citation>
    <scope>NUCLEOTIDE SEQUENCE [LARGE SCALE GENOMIC DNA]</scope>
    <source>
        <strain evidence="2 3">DSM 43363</strain>
    </source>
</reference>
<dbReference type="AlphaFoldDB" id="A0A1C6UVK1"/>
<keyword evidence="1" id="KW-0812">Transmembrane</keyword>
<protein>
    <submittedName>
        <fullName evidence="2">Uncharacterized protein</fullName>
    </submittedName>
</protein>
<dbReference type="OrthoDB" id="3351730at2"/>
<dbReference type="STRING" id="47871.GA0070608_1931"/>
<sequence length="415" mass="43712">MRETAVDEMFAEFEADALTSFRPPGVPAAQRRVRDRRRRRRRLLAGVGALLLAGPAGAFVAAGRDADPGPLIPTPAPSVSPTPTGQLPERRVILPGAPGELTKLRFVDARHGWVLFDTCDPGDPDATGCRRTVGRTTDGGATWQPTARLADTEGLASLLPVDDRTLTVMVGGGYIVTTDGGAAWSHHPFSAPPPSTATRSGFLVRCPGGPGLGDDATGRKCRLARVGSGPVQSQPPVTLTRENTDQRLVEGGDGRLWLTVRDRDRLTVLVSTDEAATWRKLPAVTGAGRLLVSPDGADAWLVSVQEDGFDVKATKQVWRLVGSRWEQRPGLPDSTSDVAAANGGVLAVTGAYGSAGFWAGGRYVDVPELSAALRYGTDESPSVEVLRDDTVVVSTGAAQITGVGSGVARTWTRIS</sequence>
<name>A0A1C6UVK1_9ACTN</name>
<dbReference type="InterPro" id="IPR036278">
    <property type="entry name" value="Sialidase_sf"/>
</dbReference>
<organism evidence="2 3">
    <name type="scientific">Micromonospora peucetia</name>
    <dbReference type="NCBI Taxonomy" id="47871"/>
    <lineage>
        <taxon>Bacteria</taxon>
        <taxon>Bacillati</taxon>
        <taxon>Actinomycetota</taxon>
        <taxon>Actinomycetes</taxon>
        <taxon>Micromonosporales</taxon>
        <taxon>Micromonosporaceae</taxon>
        <taxon>Micromonospora</taxon>
    </lineage>
</organism>
<evidence type="ECO:0000313" key="2">
    <source>
        <dbReference type="EMBL" id="SCL58114.1"/>
    </source>
</evidence>
<dbReference type="Gene3D" id="2.130.10.10">
    <property type="entry name" value="YVTN repeat-like/Quinoprotein amine dehydrogenase"/>
    <property type="match status" value="1"/>
</dbReference>
<feature type="transmembrane region" description="Helical" evidence="1">
    <location>
        <begin position="43"/>
        <end position="63"/>
    </location>
</feature>
<accession>A0A1C6UVK1</accession>
<evidence type="ECO:0000256" key="1">
    <source>
        <dbReference type="SAM" id="Phobius"/>
    </source>
</evidence>
<dbReference type="SUPFAM" id="SSF50939">
    <property type="entry name" value="Sialidases"/>
    <property type="match status" value="1"/>
</dbReference>
<dbReference type="RefSeq" id="WP_091625284.1">
    <property type="nucleotide sequence ID" value="NZ_FMIC01000002.1"/>
</dbReference>